<comment type="caution">
    <text evidence="1">The sequence shown here is derived from an EMBL/GenBank/DDBJ whole genome shotgun (WGS) entry which is preliminary data.</text>
</comment>
<dbReference type="AlphaFoldDB" id="A0A7W7L894"/>
<evidence type="ECO:0000313" key="1">
    <source>
        <dbReference type="EMBL" id="MBB4885480.1"/>
    </source>
</evidence>
<keyword evidence="2" id="KW-1185">Reference proteome</keyword>
<dbReference type="EMBL" id="JACHJG010000002">
    <property type="protein sequence ID" value="MBB4885480.1"/>
    <property type="molecule type" value="Genomic_DNA"/>
</dbReference>
<sequence>MTPTMTLKITTAAQRPELLEPLWAMPDTWPEYVQNDPIGWAHFARIPAVFPDFVLIATGDDGEVVARAFSVPFALNVAGRHGLPAAGWDQTLLWAFSDHRKSVRPDTVSAVDITIRPDHHGRGLSATMLAALRDNAGAAGFAELVAPVRPTGKSSHPRLPMAEYVALTRPDGLPVDPWLRTHVRAGGVIDSIAPTSMTVPGTLAQWRTWTGLPFDTQGPVDVPGALTPVHCEPDHDYAVSVEPNVWVRHSLV</sequence>
<reference evidence="1 2" key="1">
    <citation type="submission" date="2020-08" db="EMBL/GenBank/DDBJ databases">
        <title>Genomic Encyclopedia of Type Strains, Phase III (KMG-III): the genomes of soil and plant-associated and newly described type strains.</title>
        <authorList>
            <person name="Whitman W."/>
        </authorList>
    </citation>
    <scope>NUCLEOTIDE SEQUENCE [LARGE SCALE GENOMIC DNA]</scope>
    <source>
        <strain evidence="1 2">CECT 3265</strain>
    </source>
</reference>
<accession>A0A7W7L894</accession>
<organism evidence="1 2">
    <name type="scientific">Streptomyces netropsis</name>
    <name type="common">Streptoverticillium netropsis</name>
    <dbReference type="NCBI Taxonomy" id="55404"/>
    <lineage>
        <taxon>Bacteria</taxon>
        <taxon>Bacillati</taxon>
        <taxon>Actinomycetota</taxon>
        <taxon>Actinomycetes</taxon>
        <taxon>Kitasatosporales</taxon>
        <taxon>Streptomycetaceae</taxon>
        <taxon>Streptomyces</taxon>
    </lineage>
</organism>
<proteinExistence type="predicted"/>
<dbReference type="InterPro" id="IPR016181">
    <property type="entry name" value="Acyl_CoA_acyltransferase"/>
</dbReference>
<gene>
    <name evidence="1" type="ORF">FHS38_001508</name>
</gene>
<dbReference type="Proteomes" id="UP000556436">
    <property type="component" value="Unassembled WGS sequence"/>
</dbReference>
<evidence type="ECO:0000313" key="2">
    <source>
        <dbReference type="Proteomes" id="UP000556436"/>
    </source>
</evidence>
<protein>
    <submittedName>
        <fullName evidence="1">GNAT superfamily N-acetyltransferase</fullName>
    </submittedName>
</protein>
<name>A0A7W7L894_STRNE</name>
<dbReference type="SUPFAM" id="SSF55729">
    <property type="entry name" value="Acyl-CoA N-acyltransferases (Nat)"/>
    <property type="match status" value="1"/>
</dbReference>
<dbReference type="GO" id="GO:0016740">
    <property type="term" value="F:transferase activity"/>
    <property type="evidence" value="ECO:0007669"/>
    <property type="project" value="UniProtKB-KW"/>
</dbReference>
<keyword evidence="1" id="KW-0808">Transferase</keyword>
<dbReference type="Gene3D" id="3.40.630.30">
    <property type="match status" value="1"/>
</dbReference>